<dbReference type="AlphaFoldDB" id="A0A7Y0E098"/>
<feature type="signal peptide" evidence="1">
    <location>
        <begin position="1"/>
        <end position="28"/>
    </location>
</feature>
<proteinExistence type="predicted"/>
<keyword evidence="3" id="KW-1185">Reference proteome</keyword>
<dbReference type="EMBL" id="JABBNT010000003">
    <property type="protein sequence ID" value="NMM44748.1"/>
    <property type="molecule type" value="Genomic_DNA"/>
</dbReference>
<name>A0A7Y0E098_9PROT</name>
<comment type="caution">
    <text evidence="2">The sequence shown here is derived from an EMBL/GenBank/DDBJ whole genome shotgun (WGS) entry which is preliminary data.</text>
</comment>
<sequence length="460" mass="50325">MTGKTAACRILPPVIGGAACLFALPAMAQESFLGEVADNALYEAETVVNFFPRNAHQAESKDIEDEAVEVWTHLNMSSDTFIGDYWSFGLGVDAVASSYRGEEAGVFSAPGTRAGQGRFLDISRLVLTYLGDAVEVHLGKDDIPFGLGEIYSPTDLYAKQNSANPQNAIDYGVWQARADYYIGSDRLSGFILPFEEKEPGPADHSRWVGGNGGAGTSEFSSVEIPGLPAGLSPEIRDDLRGASPTEWGYLVQYKGTATGLDYFVSGFNGPSPFPVLKRPDVIDKLTEYDKVYPRVTIASAGAAMTEGSWKFYAEGIGLWAINDTDEDIARALAGVKYRETTLANRLGFDEITPIVEYAKEWRFDQQSHPQYVVSSAKARPNPNNLILSVTVKVDSEWEVGGGYNESLTEHDSLTNAYIKYSPNDNLWMALSGTEYGGESDTLFGRYNRHDNVAFQVNYSF</sequence>
<gene>
    <name evidence="2" type="ORF">HH303_09680</name>
</gene>
<protein>
    <submittedName>
        <fullName evidence="2">Uncharacterized protein</fullName>
    </submittedName>
</protein>
<evidence type="ECO:0000256" key="1">
    <source>
        <dbReference type="SAM" id="SignalP"/>
    </source>
</evidence>
<reference evidence="2 3" key="1">
    <citation type="submission" date="2020-04" db="EMBL/GenBank/DDBJ databases">
        <title>Rhodospirillaceae bacterium KN72 isolated from deep sea.</title>
        <authorList>
            <person name="Zhang D.-C."/>
        </authorList>
    </citation>
    <scope>NUCLEOTIDE SEQUENCE [LARGE SCALE GENOMIC DNA]</scope>
    <source>
        <strain evidence="2 3">KN72</strain>
    </source>
</reference>
<accession>A0A7Y0E098</accession>
<dbReference type="PROSITE" id="PS51257">
    <property type="entry name" value="PROKAR_LIPOPROTEIN"/>
    <property type="match status" value="1"/>
</dbReference>
<dbReference type="RefSeq" id="WP_169625148.1">
    <property type="nucleotide sequence ID" value="NZ_JABBNT010000003.1"/>
</dbReference>
<dbReference type="Proteomes" id="UP000539372">
    <property type="component" value="Unassembled WGS sequence"/>
</dbReference>
<evidence type="ECO:0000313" key="3">
    <source>
        <dbReference type="Proteomes" id="UP000539372"/>
    </source>
</evidence>
<keyword evidence="1" id="KW-0732">Signal</keyword>
<evidence type="ECO:0000313" key="2">
    <source>
        <dbReference type="EMBL" id="NMM44748.1"/>
    </source>
</evidence>
<feature type="chain" id="PRO_5030665103" evidence="1">
    <location>
        <begin position="29"/>
        <end position="460"/>
    </location>
</feature>
<organism evidence="2 3">
    <name type="scientific">Pacificispira spongiicola</name>
    <dbReference type="NCBI Taxonomy" id="2729598"/>
    <lineage>
        <taxon>Bacteria</taxon>
        <taxon>Pseudomonadati</taxon>
        <taxon>Pseudomonadota</taxon>
        <taxon>Alphaproteobacteria</taxon>
        <taxon>Rhodospirillales</taxon>
        <taxon>Rhodospirillaceae</taxon>
        <taxon>Pacificispira</taxon>
    </lineage>
</organism>